<dbReference type="SMART" id="SM00020">
    <property type="entry name" value="Tryp_SPc"/>
    <property type="match status" value="1"/>
</dbReference>
<reference evidence="4" key="2">
    <citation type="journal article" date="2007" name="Science">
        <title>Genome sequence of Aedes aegypti, a major arbovirus vector.</title>
        <authorList>
            <person name="Nene V."/>
            <person name="Wortman J.R."/>
            <person name="Lawson D."/>
            <person name="Haas B."/>
            <person name="Kodira C."/>
            <person name="Tu Z.J."/>
            <person name="Loftus B."/>
            <person name="Xi Z."/>
            <person name="Megy K."/>
            <person name="Grabherr M."/>
            <person name="Ren Q."/>
            <person name="Zdobnov E.M."/>
            <person name="Lobo N.F."/>
            <person name="Campbell K.S."/>
            <person name="Brown S.E."/>
            <person name="Bonaldo M.F."/>
            <person name="Zhu J."/>
            <person name="Sinkins S.P."/>
            <person name="Hogenkamp D.G."/>
            <person name="Amedeo P."/>
            <person name="Arensburger P."/>
            <person name="Atkinson P.W."/>
            <person name="Bidwell S."/>
            <person name="Biedler J."/>
            <person name="Birney E."/>
            <person name="Bruggner R.V."/>
            <person name="Costas J."/>
            <person name="Coy M.R."/>
            <person name="Crabtree J."/>
            <person name="Crawford M."/>
            <person name="Debruyn B."/>
            <person name="Decaprio D."/>
            <person name="Eiglmeier K."/>
            <person name="Eisenstadt E."/>
            <person name="El-Dorry H."/>
            <person name="Gelbart W.M."/>
            <person name="Gomes S.L."/>
            <person name="Hammond M."/>
            <person name="Hannick L.I."/>
            <person name="Hogan J.R."/>
            <person name="Holmes M.H."/>
            <person name="Jaffe D."/>
            <person name="Johnston J.S."/>
            <person name="Kennedy R.C."/>
            <person name="Koo H."/>
            <person name="Kravitz S."/>
            <person name="Kriventseva E.V."/>
            <person name="Kulp D."/>
            <person name="Labutti K."/>
            <person name="Lee E."/>
            <person name="Li S."/>
            <person name="Lovin D.D."/>
            <person name="Mao C."/>
            <person name="Mauceli E."/>
            <person name="Menck C.F."/>
            <person name="Miller J.R."/>
            <person name="Montgomery P."/>
            <person name="Mori A."/>
            <person name="Nascimento A.L."/>
            <person name="Naveira H.F."/>
            <person name="Nusbaum C."/>
            <person name="O'leary S."/>
            <person name="Orvis J."/>
            <person name="Pertea M."/>
            <person name="Quesneville H."/>
            <person name="Reidenbach K.R."/>
            <person name="Rogers Y.H."/>
            <person name="Roth C.W."/>
            <person name="Schneider J.R."/>
            <person name="Schatz M."/>
            <person name="Shumway M."/>
            <person name="Stanke M."/>
            <person name="Stinson E.O."/>
            <person name="Tubio J.M."/>
            <person name="Vanzee J.P."/>
            <person name="Verjovski-Almeida S."/>
            <person name="Werner D."/>
            <person name="White O."/>
            <person name="Wyder S."/>
            <person name="Zeng Q."/>
            <person name="Zhao Q."/>
            <person name="Zhao Y."/>
            <person name="Hill C.A."/>
            <person name="Raikhel A.S."/>
            <person name="Soares M.B."/>
            <person name="Knudson D.L."/>
            <person name="Lee N.H."/>
            <person name="Galagan J."/>
            <person name="Salzberg S.L."/>
            <person name="Paulsen I.T."/>
            <person name="Dimopoulos G."/>
            <person name="Collins F.H."/>
            <person name="Birren B."/>
            <person name="Fraser-Liggett C.M."/>
            <person name="Severson D.W."/>
        </authorList>
    </citation>
    <scope>NUCLEOTIDE SEQUENCE [LARGE SCALE GENOMIC DNA]</scope>
    <source>
        <strain evidence="4">Liverpool</strain>
    </source>
</reference>
<dbReference type="GO" id="GO:0004252">
    <property type="term" value="F:serine-type endopeptidase activity"/>
    <property type="evidence" value="ECO:0007669"/>
    <property type="project" value="InterPro"/>
</dbReference>
<dbReference type="AlphaFoldDB" id="A0A1S4F2G9"/>
<dbReference type="PANTHER" id="PTHR24260:SF136">
    <property type="entry name" value="GH08193P-RELATED"/>
    <property type="match status" value="1"/>
</dbReference>
<evidence type="ECO:0000313" key="4">
    <source>
        <dbReference type="EMBL" id="EAT46099.1"/>
    </source>
</evidence>
<reference evidence="4" key="3">
    <citation type="submission" date="2012-09" db="EMBL/GenBank/DDBJ databases">
        <authorList>
            <consortium name="VectorBase"/>
        </authorList>
    </citation>
    <scope>NUCLEOTIDE SEQUENCE</scope>
    <source>
        <strain evidence="4">Liverpool</strain>
    </source>
</reference>
<dbReference type="InterPro" id="IPR001254">
    <property type="entry name" value="Trypsin_dom"/>
</dbReference>
<dbReference type="HOGENOM" id="CLU_006842_0_3_1"/>
<dbReference type="SUPFAM" id="SSF50494">
    <property type="entry name" value="Trypsin-like serine proteases"/>
    <property type="match status" value="1"/>
</dbReference>
<organism evidence="4 5">
    <name type="scientific">Aedes aegypti</name>
    <name type="common">Yellowfever mosquito</name>
    <name type="synonym">Culex aegypti</name>
    <dbReference type="NCBI Taxonomy" id="7159"/>
    <lineage>
        <taxon>Eukaryota</taxon>
        <taxon>Metazoa</taxon>
        <taxon>Ecdysozoa</taxon>
        <taxon>Arthropoda</taxon>
        <taxon>Hexapoda</taxon>
        <taxon>Insecta</taxon>
        <taxon>Pterygota</taxon>
        <taxon>Neoptera</taxon>
        <taxon>Endopterygota</taxon>
        <taxon>Diptera</taxon>
        <taxon>Nematocera</taxon>
        <taxon>Culicoidea</taxon>
        <taxon>Culicidae</taxon>
        <taxon>Culicinae</taxon>
        <taxon>Aedini</taxon>
        <taxon>Aedes</taxon>
        <taxon>Stegomyia</taxon>
    </lineage>
</organism>
<dbReference type="EMBL" id="CH477249">
    <property type="protein sequence ID" value="EAT46099.1"/>
    <property type="molecule type" value="Genomic_DNA"/>
</dbReference>
<sequence length="283" mass="31580">MSISKGCIALLITGCVFFALLNTSVAQLSNPQIVKPKCGKRLVEPLQPQETSNGKRPKIEQWPWVGTLFIRYGNDEPVFACVVTILNDRFVLTAGYCLTSGRAKVTPPDLMVRLRMDSFDRKEQKSIHEFDVGEFYLSNATDSLAALALLMLSSEINLNVFARPICLWDRDEGVVGRNGTLLGWKSNLFGGMEQNMRELNVAVVPSDMCPMLPQFMVGKMCTKVLGELTFGHGDGGGGLYLEEEGVWYVRGIIVKFDVIGLEQQYLSFIDISSQLKWIKQIIE</sequence>
<name>A0A1S4F2G9_AEDAE</name>
<proteinExistence type="inferred from homology"/>
<dbReference type="PROSITE" id="PS50240">
    <property type="entry name" value="TRYPSIN_DOM"/>
    <property type="match status" value="1"/>
</dbReference>
<dbReference type="OrthoDB" id="7766440at2759"/>
<dbReference type="Proteomes" id="UP000682892">
    <property type="component" value="Unassembled WGS sequence"/>
</dbReference>
<keyword evidence="2" id="KW-0732">Signal</keyword>
<dbReference type="PANTHER" id="PTHR24260">
    <property type="match status" value="1"/>
</dbReference>
<dbReference type="GeneID" id="5575674"/>
<feature type="chain" id="PRO_5036449683" evidence="2">
    <location>
        <begin position="27"/>
        <end position="283"/>
    </location>
</feature>
<dbReference type="Gene3D" id="2.40.10.10">
    <property type="entry name" value="Trypsin-like serine proteases"/>
    <property type="match status" value="1"/>
</dbReference>
<dbReference type="Pfam" id="PF00089">
    <property type="entry name" value="Trypsin"/>
    <property type="match status" value="1"/>
</dbReference>
<dbReference type="OMA" id="RYGNDEP"/>
<evidence type="ECO:0000313" key="5">
    <source>
        <dbReference type="Proteomes" id="UP000682892"/>
    </source>
</evidence>
<evidence type="ECO:0000256" key="1">
    <source>
        <dbReference type="ARBA" id="ARBA00024195"/>
    </source>
</evidence>
<gene>
    <name evidence="4" type="primary">AAEL801164</name>
    <name evidence="4" type="ORF">AaeL_AAEL002686</name>
</gene>
<accession>A0A1S4F2G9</accession>
<reference evidence="4" key="1">
    <citation type="submission" date="2005-10" db="EMBL/GenBank/DDBJ databases">
        <authorList>
            <person name="Loftus B.J."/>
            <person name="Nene V.M."/>
            <person name="Hannick L.I."/>
            <person name="Bidwell S."/>
            <person name="Haas B."/>
            <person name="Amedeo P."/>
            <person name="Orvis J."/>
            <person name="Wortman J.R."/>
            <person name="White O.R."/>
            <person name="Salzberg S."/>
            <person name="Shumway M."/>
            <person name="Koo H."/>
            <person name="Zhao Y."/>
            <person name="Holmes M."/>
            <person name="Miller J."/>
            <person name="Schatz M."/>
            <person name="Pop M."/>
            <person name="Pai G."/>
            <person name="Utterback T."/>
            <person name="Rogers Y.-H."/>
            <person name="Kravitz S."/>
            <person name="Fraser C.M."/>
        </authorList>
    </citation>
    <scope>NUCLEOTIDE SEQUENCE</scope>
    <source>
        <strain evidence="4">Liverpool</strain>
    </source>
</reference>
<dbReference type="InterPro" id="IPR051333">
    <property type="entry name" value="CLIP_Serine_Protease"/>
</dbReference>
<dbReference type="GO" id="GO:0006508">
    <property type="term" value="P:proteolysis"/>
    <property type="evidence" value="ECO:0007669"/>
    <property type="project" value="InterPro"/>
</dbReference>
<protein>
    <submittedName>
        <fullName evidence="4">AAEL002686-PA</fullName>
    </submittedName>
</protein>
<dbReference type="InterPro" id="IPR009003">
    <property type="entry name" value="Peptidase_S1_PA"/>
</dbReference>
<comment type="similarity">
    <text evidence="1">Belongs to the peptidase S1 family. CLIP subfamily.</text>
</comment>
<feature type="domain" description="Peptidase S1" evidence="3">
    <location>
        <begin position="51"/>
        <end position="283"/>
    </location>
</feature>
<dbReference type="InterPro" id="IPR043504">
    <property type="entry name" value="Peptidase_S1_PA_chymotrypsin"/>
</dbReference>
<evidence type="ECO:0000259" key="3">
    <source>
        <dbReference type="PROSITE" id="PS50240"/>
    </source>
</evidence>
<evidence type="ECO:0000256" key="2">
    <source>
        <dbReference type="SAM" id="SignalP"/>
    </source>
</evidence>
<feature type="signal peptide" evidence="2">
    <location>
        <begin position="1"/>
        <end position="26"/>
    </location>
</feature>
<dbReference type="KEGG" id="aag:5575674"/>